<reference evidence="3" key="1">
    <citation type="journal article" date="2015" name="Proc. Natl. Acad. Sci. U.S.A.">
        <title>Genome sequencing of adzuki bean (Vigna angularis) provides insight into high starch and low fat accumulation and domestication.</title>
        <authorList>
            <person name="Yang K."/>
            <person name="Tian Z."/>
            <person name="Chen C."/>
            <person name="Luo L."/>
            <person name="Zhao B."/>
            <person name="Wang Z."/>
            <person name="Yu L."/>
            <person name="Li Y."/>
            <person name="Sun Y."/>
            <person name="Li W."/>
            <person name="Chen Y."/>
            <person name="Li Y."/>
            <person name="Zhang Y."/>
            <person name="Ai D."/>
            <person name="Zhao J."/>
            <person name="Shang C."/>
            <person name="Ma Y."/>
            <person name="Wu B."/>
            <person name="Wang M."/>
            <person name="Gao L."/>
            <person name="Sun D."/>
            <person name="Zhang P."/>
            <person name="Guo F."/>
            <person name="Wang W."/>
            <person name="Li Y."/>
            <person name="Wang J."/>
            <person name="Varshney R.K."/>
            <person name="Wang J."/>
            <person name="Ling H.Q."/>
            <person name="Wan P."/>
        </authorList>
    </citation>
    <scope>NUCLEOTIDE SEQUENCE</scope>
    <source>
        <strain evidence="3">cv. Jingnong 6</strain>
    </source>
</reference>
<sequence>MHYWNRPHVKRGLHEVEGEGTRAQLSPRAVQHVQGSSRPTEDGIWSVQHKGEGRPVADASSKLKQRLGPVFNLHIAKEEAGNNIPRPSSSGLEQAHGLHPHADSSLGGVLGEIAALCPTREGEEVSRPASSTLPPFGQQWSAGSGNGVQCSLHKTVRSRAIAETVRFSSARQFNSGSSSLFGHCKTIPVLAHSLQEIAARSVETSSKALSSFAADFDRSFGHIFDRPFGQDYGQTVWSNKP</sequence>
<feature type="region of interest" description="Disordered" evidence="1">
    <location>
        <begin position="14"/>
        <end position="44"/>
    </location>
</feature>
<organism evidence="2 3">
    <name type="scientific">Phaseolus angularis</name>
    <name type="common">Azuki bean</name>
    <name type="synonym">Vigna angularis</name>
    <dbReference type="NCBI Taxonomy" id="3914"/>
    <lineage>
        <taxon>Eukaryota</taxon>
        <taxon>Viridiplantae</taxon>
        <taxon>Streptophyta</taxon>
        <taxon>Embryophyta</taxon>
        <taxon>Tracheophyta</taxon>
        <taxon>Spermatophyta</taxon>
        <taxon>Magnoliopsida</taxon>
        <taxon>eudicotyledons</taxon>
        <taxon>Gunneridae</taxon>
        <taxon>Pentapetalae</taxon>
        <taxon>rosids</taxon>
        <taxon>fabids</taxon>
        <taxon>Fabales</taxon>
        <taxon>Fabaceae</taxon>
        <taxon>Papilionoideae</taxon>
        <taxon>50 kb inversion clade</taxon>
        <taxon>NPAAA clade</taxon>
        <taxon>indigoferoid/millettioid clade</taxon>
        <taxon>Phaseoleae</taxon>
        <taxon>Vigna</taxon>
    </lineage>
</organism>
<dbReference type="EMBL" id="CM003375">
    <property type="protein sequence ID" value="KOM43218.1"/>
    <property type="molecule type" value="Genomic_DNA"/>
</dbReference>
<accession>A0A0L9UKD1</accession>
<dbReference type="Proteomes" id="UP000053144">
    <property type="component" value="Chromosome 5"/>
</dbReference>
<dbReference type="AlphaFoldDB" id="A0A0L9UKD1"/>
<protein>
    <submittedName>
        <fullName evidence="2">Uncharacterized protein</fullName>
    </submittedName>
</protein>
<feature type="region of interest" description="Disordered" evidence="1">
    <location>
        <begin position="79"/>
        <end position="104"/>
    </location>
</feature>
<name>A0A0L9UKD1_PHAAN</name>
<evidence type="ECO:0000313" key="3">
    <source>
        <dbReference type="Proteomes" id="UP000053144"/>
    </source>
</evidence>
<gene>
    <name evidence="2" type="ORF">LR48_Vigan05g082200</name>
</gene>
<proteinExistence type="predicted"/>
<dbReference type="Gramene" id="KOM43218">
    <property type="protein sequence ID" value="KOM43218"/>
    <property type="gene ID" value="LR48_Vigan05g082200"/>
</dbReference>
<evidence type="ECO:0000313" key="2">
    <source>
        <dbReference type="EMBL" id="KOM43218.1"/>
    </source>
</evidence>
<evidence type="ECO:0000256" key="1">
    <source>
        <dbReference type="SAM" id="MobiDB-lite"/>
    </source>
</evidence>